<dbReference type="EC" id="2.7.13.3" evidence="2"/>
<keyword evidence="9" id="KW-0472">Membrane</keyword>
<gene>
    <name evidence="12" type="ORF">QU481_13875</name>
</gene>
<dbReference type="SMART" id="SM00388">
    <property type="entry name" value="HisKA"/>
    <property type="match status" value="1"/>
</dbReference>
<comment type="catalytic activity">
    <reaction evidence="1">
        <text>ATP + protein L-histidine = ADP + protein N-phospho-L-histidine.</text>
        <dbReference type="EC" id="2.7.13.3"/>
    </reaction>
</comment>
<keyword evidence="9" id="KW-1133">Transmembrane helix</keyword>
<dbReference type="SUPFAM" id="SSF55785">
    <property type="entry name" value="PYP-like sensor domain (PAS domain)"/>
    <property type="match status" value="1"/>
</dbReference>
<keyword evidence="3" id="KW-0597">Phosphoprotein</keyword>
<dbReference type="CDD" id="cd00082">
    <property type="entry name" value="HisKA"/>
    <property type="match status" value="1"/>
</dbReference>
<evidence type="ECO:0000256" key="7">
    <source>
        <dbReference type="ARBA" id="ARBA00022840"/>
    </source>
</evidence>
<dbReference type="InterPro" id="IPR036097">
    <property type="entry name" value="HisK_dim/P_sf"/>
</dbReference>
<keyword evidence="4" id="KW-0808">Transferase</keyword>
<dbReference type="InterPro" id="IPR003594">
    <property type="entry name" value="HATPase_dom"/>
</dbReference>
<sequence>MSEMPPPTSSSTSTPRQSRLWWLAALALAGLLAALMQLASLVWQDSKNSQRDTLVQDVLWSEQALRLHFSSLQEWGTQLLSEIQQHRLDAESFRRRAAFLMRENRDVMQVEWLGADDQRLWQVGERLDPNPALLDTARRLGTPRYGTVYRHGHERFVDLALPAIAADGTPRGTLLLSIELHALLQSQIPWWIAEKYQLSLVDLGDNVIASRSALAEPVGTLSHEIELTPPGGGMRLRATSYITSLGVALPLLAVLSTLLTVLLLVSLWKIRQHMRHRHQSEDALRAEVTFRAQIEDSMRNGLFVLAPDGTIERANRAFCTMTGLSETDLLGQVPPYRFWPDGQPEQLAALRDGALPADGFELTWRHADGTPFDVRLFVAPLAGSTGGWLATCYDRTEMNRRRQAIIDTELRFRTVLDGLDAPVGVAAADGQALVFANRALLELLPDLHPDVSEPFCLVIPGLDRLCDTPASEHDIQFHGSPRLYHLHRRRIAWVDGEPAWLSIFTDVTESRRLAEREREHSERVQATSRLLTMGELASTLAHEINQPLAAISSFASGSVRKLENDELSLAQAGQVMGRIADQARRAGKVIQGIRSFVRQREPALAPTLPQTLLDSVLTLVGPRLRQQQIAVTRRVSANLPLDIDAVLIEQVLLNLLNNAADALQETSGRGWIEIRVDAENDGQRLRFEVIDNGPGLPDGLLGQLSTPFYTTKIDGMGIGLNICRSIVEYHRGAFGYRPADSGGSCFWFVLPLSAAHDKEPIDD</sequence>
<evidence type="ECO:0000256" key="5">
    <source>
        <dbReference type="ARBA" id="ARBA00022741"/>
    </source>
</evidence>
<evidence type="ECO:0000313" key="13">
    <source>
        <dbReference type="Proteomes" id="UP001168540"/>
    </source>
</evidence>
<comment type="caution">
    <text evidence="12">The sequence shown here is derived from an EMBL/GenBank/DDBJ whole genome shotgun (WGS) entry which is preliminary data.</text>
</comment>
<evidence type="ECO:0000256" key="8">
    <source>
        <dbReference type="ARBA" id="ARBA00023012"/>
    </source>
</evidence>
<dbReference type="PANTHER" id="PTHR43065:SF10">
    <property type="entry name" value="PEROXIDE STRESS-ACTIVATED HISTIDINE KINASE MAK3"/>
    <property type="match status" value="1"/>
</dbReference>
<dbReference type="Pfam" id="PF00512">
    <property type="entry name" value="HisKA"/>
    <property type="match status" value="1"/>
</dbReference>
<dbReference type="PANTHER" id="PTHR43065">
    <property type="entry name" value="SENSOR HISTIDINE KINASE"/>
    <property type="match status" value="1"/>
</dbReference>
<evidence type="ECO:0000256" key="2">
    <source>
        <dbReference type="ARBA" id="ARBA00012438"/>
    </source>
</evidence>
<dbReference type="EMBL" id="JAUEDK010000024">
    <property type="protein sequence ID" value="MDN0075975.1"/>
    <property type="molecule type" value="Genomic_DNA"/>
</dbReference>
<proteinExistence type="predicted"/>
<dbReference type="SMART" id="SM00387">
    <property type="entry name" value="HATPase_c"/>
    <property type="match status" value="1"/>
</dbReference>
<keyword evidence="8" id="KW-0902">Two-component regulatory system</keyword>
<keyword evidence="6 12" id="KW-0418">Kinase</keyword>
<dbReference type="GO" id="GO:0016301">
    <property type="term" value="F:kinase activity"/>
    <property type="evidence" value="ECO:0007669"/>
    <property type="project" value="UniProtKB-KW"/>
</dbReference>
<dbReference type="SUPFAM" id="SSF47384">
    <property type="entry name" value="Homodimeric domain of signal transducing histidine kinase"/>
    <property type="match status" value="1"/>
</dbReference>
<dbReference type="Gene3D" id="3.30.565.10">
    <property type="entry name" value="Histidine kinase-like ATPase, C-terminal domain"/>
    <property type="match status" value="1"/>
</dbReference>
<dbReference type="InterPro" id="IPR003661">
    <property type="entry name" value="HisK_dim/P_dom"/>
</dbReference>
<evidence type="ECO:0000256" key="4">
    <source>
        <dbReference type="ARBA" id="ARBA00022679"/>
    </source>
</evidence>
<dbReference type="PRINTS" id="PR00344">
    <property type="entry name" value="BCTRLSENSOR"/>
</dbReference>
<evidence type="ECO:0000256" key="9">
    <source>
        <dbReference type="SAM" id="Phobius"/>
    </source>
</evidence>
<dbReference type="Proteomes" id="UP001168540">
    <property type="component" value="Unassembled WGS sequence"/>
</dbReference>
<keyword evidence="13" id="KW-1185">Reference proteome</keyword>
<dbReference type="NCBIfam" id="TIGR00229">
    <property type="entry name" value="sensory_box"/>
    <property type="match status" value="1"/>
</dbReference>
<feature type="domain" description="Histidine kinase" evidence="10">
    <location>
        <begin position="539"/>
        <end position="754"/>
    </location>
</feature>
<evidence type="ECO:0000259" key="10">
    <source>
        <dbReference type="PROSITE" id="PS50109"/>
    </source>
</evidence>
<evidence type="ECO:0000259" key="11">
    <source>
        <dbReference type="PROSITE" id="PS50112"/>
    </source>
</evidence>
<evidence type="ECO:0000256" key="1">
    <source>
        <dbReference type="ARBA" id="ARBA00000085"/>
    </source>
</evidence>
<dbReference type="RefSeq" id="WP_289830616.1">
    <property type="nucleotide sequence ID" value="NZ_JAUEDK010000024.1"/>
</dbReference>
<dbReference type="SMART" id="SM00091">
    <property type="entry name" value="PAS"/>
    <property type="match status" value="2"/>
</dbReference>
<dbReference type="PROSITE" id="PS50109">
    <property type="entry name" value="HIS_KIN"/>
    <property type="match status" value="1"/>
</dbReference>
<dbReference type="InterPro" id="IPR004358">
    <property type="entry name" value="Sig_transdc_His_kin-like_C"/>
</dbReference>
<evidence type="ECO:0000313" key="12">
    <source>
        <dbReference type="EMBL" id="MDN0075975.1"/>
    </source>
</evidence>
<dbReference type="Pfam" id="PF13426">
    <property type="entry name" value="PAS_9"/>
    <property type="match status" value="1"/>
</dbReference>
<dbReference type="PROSITE" id="PS50112">
    <property type="entry name" value="PAS"/>
    <property type="match status" value="1"/>
</dbReference>
<name>A0ABT7XQB7_9NEIS</name>
<dbReference type="Pfam" id="PF02518">
    <property type="entry name" value="HATPase_c"/>
    <property type="match status" value="1"/>
</dbReference>
<dbReference type="InterPro" id="IPR035965">
    <property type="entry name" value="PAS-like_dom_sf"/>
</dbReference>
<feature type="transmembrane region" description="Helical" evidence="9">
    <location>
        <begin position="20"/>
        <end position="43"/>
    </location>
</feature>
<accession>A0ABT7XQB7</accession>
<feature type="domain" description="PAS" evidence="11">
    <location>
        <begin position="286"/>
        <end position="332"/>
    </location>
</feature>
<evidence type="ECO:0000256" key="3">
    <source>
        <dbReference type="ARBA" id="ARBA00022553"/>
    </source>
</evidence>
<feature type="transmembrane region" description="Helical" evidence="9">
    <location>
        <begin position="245"/>
        <end position="268"/>
    </location>
</feature>
<keyword evidence="7" id="KW-0067">ATP-binding</keyword>
<dbReference type="InterPro" id="IPR036890">
    <property type="entry name" value="HATPase_C_sf"/>
</dbReference>
<protein>
    <recommendedName>
        <fullName evidence="2">histidine kinase</fullName>
        <ecNumber evidence="2">2.7.13.3</ecNumber>
    </recommendedName>
</protein>
<evidence type="ECO:0000256" key="6">
    <source>
        <dbReference type="ARBA" id="ARBA00022777"/>
    </source>
</evidence>
<dbReference type="InterPro" id="IPR005467">
    <property type="entry name" value="His_kinase_dom"/>
</dbReference>
<keyword evidence="5" id="KW-0547">Nucleotide-binding</keyword>
<reference evidence="12" key="1">
    <citation type="submission" date="2023-06" db="EMBL/GenBank/DDBJ databases">
        <authorList>
            <person name="Zhang S."/>
        </authorList>
    </citation>
    <scope>NUCLEOTIDE SEQUENCE</scope>
    <source>
        <strain evidence="12">SG2303</strain>
    </source>
</reference>
<dbReference type="Gene3D" id="1.10.287.130">
    <property type="match status" value="1"/>
</dbReference>
<keyword evidence="9" id="KW-0812">Transmembrane</keyword>
<dbReference type="Gene3D" id="3.30.450.20">
    <property type="entry name" value="PAS domain"/>
    <property type="match status" value="1"/>
</dbReference>
<dbReference type="SUPFAM" id="SSF55874">
    <property type="entry name" value="ATPase domain of HSP90 chaperone/DNA topoisomerase II/histidine kinase"/>
    <property type="match status" value="1"/>
</dbReference>
<dbReference type="CDD" id="cd00130">
    <property type="entry name" value="PAS"/>
    <property type="match status" value="1"/>
</dbReference>
<dbReference type="InterPro" id="IPR000014">
    <property type="entry name" value="PAS"/>
</dbReference>
<organism evidence="12 13">
    <name type="scientific">Crenobacter oryzisoli</name>
    <dbReference type="NCBI Taxonomy" id="3056844"/>
    <lineage>
        <taxon>Bacteria</taxon>
        <taxon>Pseudomonadati</taxon>
        <taxon>Pseudomonadota</taxon>
        <taxon>Betaproteobacteria</taxon>
        <taxon>Neisseriales</taxon>
        <taxon>Neisseriaceae</taxon>
        <taxon>Crenobacter</taxon>
    </lineage>
</organism>